<dbReference type="AlphaFoldDB" id="A0A0E0K5J4"/>
<dbReference type="HOGENOM" id="CLU_3109755_0_0_1"/>
<sequence>MNKHAVQGESDFMLPLETLDSLTMSRSGIRWAPTGEEGRYQNHLTDTRRVC</sequence>
<protein>
    <submittedName>
        <fullName evidence="1">Uncharacterized protein</fullName>
    </submittedName>
</protein>
<reference evidence="1" key="1">
    <citation type="submission" date="2015-04" db="UniProtKB">
        <authorList>
            <consortium name="EnsemblPlants"/>
        </authorList>
    </citation>
    <scope>IDENTIFICATION</scope>
</reference>
<proteinExistence type="predicted"/>
<accession>A0A0E0K5J4</accession>
<dbReference type="Proteomes" id="UP000026962">
    <property type="component" value="Chromosome 2"/>
</dbReference>
<name>A0A0E0K5J4_ORYPU</name>
<dbReference type="Gramene" id="OPUNC02G30860.1">
    <property type="protein sequence ID" value="OPUNC02G30860.1"/>
    <property type="gene ID" value="OPUNC02G30860"/>
</dbReference>
<organism evidence="1">
    <name type="scientific">Oryza punctata</name>
    <name type="common">Red rice</name>
    <dbReference type="NCBI Taxonomy" id="4537"/>
    <lineage>
        <taxon>Eukaryota</taxon>
        <taxon>Viridiplantae</taxon>
        <taxon>Streptophyta</taxon>
        <taxon>Embryophyta</taxon>
        <taxon>Tracheophyta</taxon>
        <taxon>Spermatophyta</taxon>
        <taxon>Magnoliopsida</taxon>
        <taxon>Liliopsida</taxon>
        <taxon>Poales</taxon>
        <taxon>Poaceae</taxon>
        <taxon>BOP clade</taxon>
        <taxon>Oryzoideae</taxon>
        <taxon>Oryzeae</taxon>
        <taxon>Oryzinae</taxon>
        <taxon>Oryza</taxon>
    </lineage>
</organism>
<dbReference type="EnsemblPlants" id="OPUNC02G30860.1">
    <property type="protein sequence ID" value="OPUNC02G30860.1"/>
    <property type="gene ID" value="OPUNC02G30860"/>
</dbReference>
<evidence type="ECO:0000313" key="1">
    <source>
        <dbReference type="EnsemblPlants" id="OPUNC02G30860.1"/>
    </source>
</evidence>
<keyword evidence="2" id="KW-1185">Reference proteome</keyword>
<reference evidence="1" key="2">
    <citation type="submission" date="2018-05" db="EMBL/GenBank/DDBJ databases">
        <title>OpunRS2 (Oryza punctata Reference Sequence Version 2).</title>
        <authorList>
            <person name="Zhang J."/>
            <person name="Kudrna D."/>
            <person name="Lee S."/>
            <person name="Talag J."/>
            <person name="Welchert J."/>
            <person name="Wing R.A."/>
        </authorList>
    </citation>
    <scope>NUCLEOTIDE SEQUENCE [LARGE SCALE GENOMIC DNA]</scope>
</reference>
<evidence type="ECO:0000313" key="2">
    <source>
        <dbReference type="Proteomes" id="UP000026962"/>
    </source>
</evidence>